<proteinExistence type="predicted"/>
<dbReference type="InterPro" id="IPR008979">
    <property type="entry name" value="Galactose-bd-like_sf"/>
</dbReference>
<sequence length="116" mass="12986">MSSHLLLLAYIVFYVLHQGLGTVNFALHKSAVQSSTLDYVFKWTADKAVDGNTDGSDPDKIETCSSTDNTGSNHTHHTWEVNITRAIIVKTVTVYGRTDGIVTSHIEHNFVFNIYW</sequence>
<accession>A0ABD3X2K4</accession>
<keyword evidence="3" id="KW-1185">Reference proteome</keyword>
<dbReference type="Gene3D" id="2.60.120.260">
    <property type="entry name" value="Galactose-binding domain-like"/>
    <property type="match status" value="1"/>
</dbReference>
<comment type="caution">
    <text evidence="2">The sequence shown here is derived from an EMBL/GenBank/DDBJ whole genome shotgun (WGS) entry which is preliminary data.</text>
</comment>
<dbReference type="AlphaFoldDB" id="A0ABD3X2K4"/>
<name>A0ABD3X2K4_SINWO</name>
<dbReference type="SUPFAM" id="SSF49785">
    <property type="entry name" value="Galactose-binding domain-like"/>
    <property type="match status" value="1"/>
</dbReference>
<organism evidence="2 3">
    <name type="scientific">Sinanodonta woodiana</name>
    <name type="common">Chinese pond mussel</name>
    <name type="synonym">Anodonta woodiana</name>
    <dbReference type="NCBI Taxonomy" id="1069815"/>
    <lineage>
        <taxon>Eukaryota</taxon>
        <taxon>Metazoa</taxon>
        <taxon>Spiralia</taxon>
        <taxon>Lophotrochozoa</taxon>
        <taxon>Mollusca</taxon>
        <taxon>Bivalvia</taxon>
        <taxon>Autobranchia</taxon>
        <taxon>Heteroconchia</taxon>
        <taxon>Palaeoheterodonta</taxon>
        <taxon>Unionida</taxon>
        <taxon>Unionoidea</taxon>
        <taxon>Unionidae</taxon>
        <taxon>Unioninae</taxon>
        <taxon>Sinanodonta</taxon>
    </lineage>
</organism>
<keyword evidence="1" id="KW-0732">Signal</keyword>
<evidence type="ECO:0000313" key="2">
    <source>
        <dbReference type="EMBL" id="KAL3879946.1"/>
    </source>
</evidence>
<gene>
    <name evidence="2" type="ORF">ACJMK2_032222</name>
</gene>
<evidence type="ECO:0000256" key="1">
    <source>
        <dbReference type="SAM" id="SignalP"/>
    </source>
</evidence>
<feature type="signal peptide" evidence="1">
    <location>
        <begin position="1"/>
        <end position="21"/>
    </location>
</feature>
<dbReference type="Proteomes" id="UP001634394">
    <property type="component" value="Unassembled WGS sequence"/>
</dbReference>
<evidence type="ECO:0000313" key="3">
    <source>
        <dbReference type="Proteomes" id="UP001634394"/>
    </source>
</evidence>
<dbReference type="EMBL" id="JBJQND010000004">
    <property type="protein sequence ID" value="KAL3879946.1"/>
    <property type="molecule type" value="Genomic_DNA"/>
</dbReference>
<feature type="chain" id="PRO_5044884788" evidence="1">
    <location>
        <begin position="22"/>
        <end position="116"/>
    </location>
</feature>
<reference evidence="2 3" key="1">
    <citation type="submission" date="2024-11" db="EMBL/GenBank/DDBJ databases">
        <title>Chromosome-level genome assembly of the freshwater bivalve Anodonta woodiana.</title>
        <authorList>
            <person name="Chen X."/>
        </authorList>
    </citation>
    <scope>NUCLEOTIDE SEQUENCE [LARGE SCALE GENOMIC DNA]</scope>
    <source>
        <strain evidence="2">MN2024</strain>
        <tissue evidence="2">Gills</tissue>
    </source>
</reference>
<protein>
    <submittedName>
        <fullName evidence="2">Uncharacterized protein</fullName>
    </submittedName>
</protein>